<feature type="region of interest" description="Disordered" evidence="1">
    <location>
        <begin position="1"/>
        <end position="154"/>
    </location>
</feature>
<feature type="compositionally biased region" description="Basic and acidic residues" evidence="1">
    <location>
        <begin position="1"/>
        <end position="13"/>
    </location>
</feature>
<evidence type="ECO:0000313" key="2">
    <source>
        <dbReference type="EMBL" id="KFK21979.1"/>
    </source>
</evidence>
<dbReference type="AlphaFoldDB" id="A0A087FWH7"/>
<organism evidence="2 3">
    <name type="scientific">Arabis alpina</name>
    <name type="common">Alpine rock-cress</name>
    <dbReference type="NCBI Taxonomy" id="50452"/>
    <lineage>
        <taxon>Eukaryota</taxon>
        <taxon>Viridiplantae</taxon>
        <taxon>Streptophyta</taxon>
        <taxon>Embryophyta</taxon>
        <taxon>Tracheophyta</taxon>
        <taxon>Spermatophyta</taxon>
        <taxon>Magnoliopsida</taxon>
        <taxon>eudicotyledons</taxon>
        <taxon>Gunneridae</taxon>
        <taxon>Pentapetalae</taxon>
        <taxon>rosids</taxon>
        <taxon>malvids</taxon>
        <taxon>Brassicales</taxon>
        <taxon>Brassicaceae</taxon>
        <taxon>Arabideae</taxon>
        <taxon>Arabis</taxon>
    </lineage>
</organism>
<dbReference type="Gramene" id="KFK21979">
    <property type="protein sequence ID" value="KFK21979"/>
    <property type="gene ID" value="AALP_AAs42616U000100"/>
</dbReference>
<feature type="region of interest" description="Disordered" evidence="1">
    <location>
        <begin position="174"/>
        <end position="253"/>
    </location>
</feature>
<accession>A0A087FWH7</accession>
<feature type="compositionally biased region" description="Basic residues" evidence="1">
    <location>
        <begin position="235"/>
        <end position="245"/>
    </location>
</feature>
<sequence>MGFDELGDRRLEAVGDGGTVEPAPASIPVSPANDPTSVSPTSSGRTEVIGVSMALAGPTSRRDAEVIGVPRGSGPMSRGDATEVIGVPRDSGPMSRGDATEVMASGTHRPDSDGPPYARLDPDGLTPSLTTDDPTATVCTDEPKSLTCDGGTDEFLRNRAPTWVEGIELGVDGLEASHGNDTEVADEMFPLNDEDPDLPPGNAFVSSSSSSSGSRTSDDESDDENTLGEVEQPKKAKKAKKKARAKVCPDPPG</sequence>
<reference evidence="3" key="1">
    <citation type="journal article" date="2015" name="Nat. Plants">
        <title>Genome expansion of Arabis alpina linked with retrotransposition and reduced symmetric DNA methylation.</title>
        <authorList>
            <person name="Willing E.M."/>
            <person name="Rawat V."/>
            <person name="Mandakova T."/>
            <person name="Maumus F."/>
            <person name="James G.V."/>
            <person name="Nordstroem K.J."/>
            <person name="Becker C."/>
            <person name="Warthmann N."/>
            <person name="Chica C."/>
            <person name="Szarzynska B."/>
            <person name="Zytnicki M."/>
            <person name="Albani M.C."/>
            <person name="Kiefer C."/>
            <person name="Bergonzi S."/>
            <person name="Castaings L."/>
            <person name="Mateos J.L."/>
            <person name="Berns M.C."/>
            <person name="Bujdoso N."/>
            <person name="Piofczyk T."/>
            <person name="de Lorenzo L."/>
            <person name="Barrero-Sicilia C."/>
            <person name="Mateos I."/>
            <person name="Piednoel M."/>
            <person name="Hagmann J."/>
            <person name="Chen-Min-Tao R."/>
            <person name="Iglesias-Fernandez R."/>
            <person name="Schuster S.C."/>
            <person name="Alonso-Blanco C."/>
            <person name="Roudier F."/>
            <person name="Carbonero P."/>
            <person name="Paz-Ares J."/>
            <person name="Davis S.J."/>
            <person name="Pecinka A."/>
            <person name="Quesneville H."/>
            <person name="Colot V."/>
            <person name="Lysak M.A."/>
            <person name="Weigel D."/>
            <person name="Coupland G."/>
            <person name="Schneeberger K."/>
        </authorList>
    </citation>
    <scope>NUCLEOTIDE SEQUENCE [LARGE SCALE GENOMIC DNA]</scope>
    <source>
        <strain evidence="3">cv. Pajares</strain>
    </source>
</reference>
<protein>
    <submittedName>
        <fullName evidence="2">Uncharacterized protein</fullName>
    </submittedName>
</protein>
<proteinExistence type="predicted"/>
<evidence type="ECO:0000313" key="3">
    <source>
        <dbReference type="Proteomes" id="UP000029120"/>
    </source>
</evidence>
<name>A0A087FWH7_ARAAL</name>
<dbReference type="EMBL" id="KL994116">
    <property type="protein sequence ID" value="KFK21979.1"/>
    <property type="molecule type" value="Genomic_DNA"/>
</dbReference>
<keyword evidence="3" id="KW-1185">Reference proteome</keyword>
<gene>
    <name evidence="2" type="ORF">AALP_AAs42616U000100</name>
</gene>
<dbReference type="Proteomes" id="UP000029120">
    <property type="component" value="Unassembled WGS sequence"/>
</dbReference>
<feature type="compositionally biased region" description="Polar residues" evidence="1">
    <location>
        <begin position="127"/>
        <end position="138"/>
    </location>
</feature>
<feature type="compositionally biased region" description="Low complexity" evidence="1">
    <location>
        <begin position="206"/>
        <end position="215"/>
    </location>
</feature>
<evidence type="ECO:0000256" key="1">
    <source>
        <dbReference type="SAM" id="MobiDB-lite"/>
    </source>
</evidence>
<feature type="compositionally biased region" description="Polar residues" evidence="1">
    <location>
        <begin position="33"/>
        <end position="45"/>
    </location>
</feature>